<dbReference type="SUPFAM" id="SSF57716">
    <property type="entry name" value="Glucocorticoid receptor-like (DNA-binding domain)"/>
    <property type="match status" value="1"/>
</dbReference>
<dbReference type="GO" id="GO:0008270">
    <property type="term" value="F:zinc ion binding"/>
    <property type="evidence" value="ECO:0007669"/>
    <property type="project" value="UniProtKB-UniRule"/>
</dbReference>
<evidence type="ECO:0000256" key="7">
    <source>
        <dbReference type="ARBA" id="ARBA00023163"/>
    </source>
</evidence>
<evidence type="ECO:0000256" key="10">
    <source>
        <dbReference type="PROSITE-ProRule" id="PRU01263"/>
    </source>
</evidence>
<evidence type="ECO:0000256" key="1">
    <source>
        <dbReference type="ARBA" id="ARBA00004123"/>
    </source>
</evidence>
<organism evidence="14 15">
    <name type="scientific">Stomoxys calcitrans</name>
    <name type="common">Stable fly</name>
    <name type="synonym">Conops calcitrans</name>
    <dbReference type="NCBI Taxonomy" id="35570"/>
    <lineage>
        <taxon>Eukaryota</taxon>
        <taxon>Metazoa</taxon>
        <taxon>Ecdysozoa</taxon>
        <taxon>Arthropoda</taxon>
        <taxon>Hexapoda</taxon>
        <taxon>Insecta</taxon>
        <taxon>Pterygota</taxon>
        <taxon>Neoptera</taxon>
        <taxon>Endopterygota</taxon>
        <taxon>Diptera</taxon>
        <taxon>Brachycera</taxon>
        <taxon>Muscomorpha</taxon>
        <taxon>Muscoidea</taxon>
        <taxon>Muscidae</taxon>
        <taxon>Stomoxys</taxon>
    </lineage>
</organism>
<dbReference type="SUPFAM" id="SSF57667">
    <property type="entry name" value="beta-beta-alpha zinc fingers"/>
    <property type="match status" value="5"/>
</dbReference>
<evidence type="ECO:0000256" key="2">
    <source>
        <dbReference type="ARBA" id="ARBA00022723"/>
    </source>
</evidence>
<evidence type="ECO:0000259" key="13">
    <source>
        <dbReference type="PROSITE" id="PS51915"/>
    </source>
</evidence>
<dbReference type="OrthoDB" id="6077919at2759"/>
<evidence type="ECO:0008006" key="16">
    <source>
        <dbReference type="Google" id="ProtNLM"/>
    </source>
</evidence>
<evidence type="ECO:0000313" key="14">
    <source>
        <dbReference type="EnsemblMetazoa" id="SCAU010100-PA"/>
    </source>
</evidence>
<accession>A0A1I8PQ74</accession>
<comment type="subcellular location">
    <subcellularLocation>
        <location evidence="1">Nucleus</location>
    </subcellularLocation>
</comment>
<evidence type="ECO:0000256" key="5">
    <source>
        <dbReference type="ARBA" id="ARBA00022833"/>
    </source>
</evidence>
<keyword evidence="3" id="KW-0677">Repeat</keyword>
<evidence type="ECO:0000256" key="8">
    <source>
        <dbReference type="ARBA" id="ARBA00023242"/>
    </source>
</evidence>
<feature type="domain" description="C2H2-type" evidence="12">
    <location>
        <begin position="358"/>
        <end position="385"/>
    </location>
</feature>
<feature type="domain" description="C2H2-type" evidence="12">
    <location>
        <begin position="504"/>
        <end position="531"/>
    </location>
</feature>
<feature type="domain" description="C2H2-type" evidence="12">
    <location>
        <begin position="470"/>
        <end position="492"/>
    </location>
</feature>
<dbReference type="GO" id="GO:0005634">
    <property type="term" value="C:nucleus"/>
    <property type="evidence" value="ECO:0007669"/>
    <property type="project" value="UniProtKB-SubCell"/>
</dbReference>
<dbReference type="GO" id="GO:0000981">
    <property type="term" value="F:DNA-binding transcription factor activity, RNA polymerase II-specific"/>
    <property type="evidence" value="ECO:0007669"/>
    <property type="project" value="TreeGrafter"/>
</dbReference>
<keyword evidence="15" id="KW-1185">Reference proteome</keyword>
<feature type="binding site" evidence="10">
    <location>
        <position position="71"/>
    </location>
    <ligand>
        <name>Zn(2+)</name>
        <dbReference type="ChEBI" id="CHEBI:29105"/>
    </ligand>
</feature>
<evidence type="ECO:0000256" key="6">
    <source>
        <dbReference type="ARBA" id="ARBA00023015"/>
    </source>
</evidence>
<evidence type="ECO:0000313" key="15">
    <source>
        <dbReference type="Proteomes" id="UP000095300"/>
    </source>
</evidence>
<feature type="domain" description="ZAD" evidence="13">
    <location>
        <begin position="19"/>
        <end position="98"/>
    </location>
</feature>
<name>A0A1I8PQ74_STOCA</name>
<gene>
    <name evidence="14" type="primary">106088756</name>
</gene>
<dbReference type="Pfam" id="PF00096">
    <property type="entry name" value="zf-C2H2"/>
    <property type="match status" value="4"/>
</dbReference>
<dbReference type="SMART" id="SM00355">
    <property type="entry name" value="ZnF_C2H2"/>
    <property type="match status" value="10"/>
</dbReference>
<dbReference type="SMART" id="SM00868">
    <property type="entry name" value="zf-AD"/>
    <property type="match status" value="1"/>
</dbReference>
<feature type="binding site" evidence="10">
    <location>
        <position position="24"/>
    </location>
    <ligand>
        <name>Zn(2+)</name>
        <dbReference type="ChEBI" id="CHEBI:29105"/>
    </ligand>
</feature>
<feature type="domain" description="C2H2-type" evidence="12">
    <location>
        <begin position="330"/>
        <end position="357"/>
    </location>
</feature>
<keyword evidence="5 10" id="KW-0862">Zinc</keyword>
<dbReference type="EnsemblMetazoa" id="SCAU010100-RA">
    <property type="protein sequence ID" value="SCAU010100-PA"/>
    <property type="gene ID" value="SCAU010100"/>
</dbReference>
<dbReference type="Proteomes" id="UP000095300">
    <property type="component" value="Unassembled WGS sequence"/>
</dbReference>
<keyword evidence="7" id="KW-0804">Transcription</keyword>
<dbReference type="KEGG" id="scac:106088756"/>
<dbReference type="InterPro" id="IPR036236">
    <property type="entry name" value="Znf_C2H2_sf"/>
</dbReference>
<feature type="binding site" evidence="10">
    <location>
        <position position="21"/>
    </location>
    <ligand>
        <name>Zn(2+)</name>
        <dbReference type="ChEBI" id="CHEBI:29105"/>
    </ligand>
</feature>
<feature type="domain" description="C2H2-type" evidence="12">
    <location>
        <begin position="532"/>
        <end position="559"/>
    </location>
</feature>
<feature type="region of interest" description="Disordered" evidence="11">
    <location>
        <begin position="666"/>
        <end position="721"/>
    </location>
</feature>
<protein>
    <recommendedName>
        <fullName evidence="16">Protein krueppel</fullName>
    </recommendedName>
</protein>
<keyword evidence="6" id="KW-0805">Transcription regulation</keyword>
<dbReference type="PROSITE" id="PS50157">
    <property type="entry name" value="ZINC_FINGER_C2H2_2"/>
    <property type="match status" value="10"/>
</dbReference>
<dbReference type="PANTHER" id="PTHR24394">
    <property type="entry name" value="ZINC FINGER PROTEIN"/>
    <property type="match status" value="1"/>
</dbReference>
<feature type="domain" description="C2H2-type" evidence="12">
    <location>
        <begin position="442"/>
        <end position="469"/>
    </location>
</feature>
<dbReference type="PANTHER" id="PTHR24394:SF29">
    <property type="entry name" value="MYONEURIN"/>
    <property type="match status" value="1"/>
</dbReference>
<feature type="domain" description="C2H2-type" evidence="12">
    <location>
        <begin position="302"/>
        <end position="329"/>
    </location>
</feature>
<feature type="domain" description="C2H2-type" evidence="12">
    <location>
        <begin position="560"/>
        <end position="588"/>
    </location>
</feature>
<dbReference type="InterPro" id="IPR013087">
    <property type="entry name" value="Znf_C2H2_type"/>
</dbReference>
<proteinExistence type="predicted"/>
<reference evidence="14" key="1">
    <citation type="submission" date="2020-05" db="UniProtKB">
        <authorList>
            <consortium name="EnsemblMetazoa"/>
        </authorList>
    </citation>
    <scope>IDENTIFICATION</scope>
    <source>
        <strain evidence="14">USDA</strain>
    </source>
</reference>
<dbReference type="STRING" id="35570.A0A1I8PQ74"/>
<dbReference type="FunFam" id="3.30.160.60:FF:000621">
    <property type="entry name" value="FLT3-interacting zinc finger 1"/>
    <property type="match status" value="1"/>
</dbReference>
<feature type="domain" description="C2H2-type" evidence="12">
    <location>
        <begin position="386"/>
        <end position="413"/>
    </location>
</feature>
<evidence type="ECO:0000256" key="9">
    <source>
        <dbReference type="PROSITE-ProRule" id="PRU00042"/>
    </source>
</evidence>
<keyword evidence="4 9" id="KW-0863">Zinc-finger</keyword>
<feature type="binding site" evidence="10">
    <location>
        <position position="74"/>
    </location>
    <ligand>
        <name>Zn(2+)</name>
        <dbReference type="ChEBI" id="CHEBI:29105"/>
    </ligand>
</feature>
<dbReference type="VEuPathDB" id="VectorBase:SCAU010100"/>
<keyword evidence="8" id="KW-0539">Nucleus</keyword>
<dbReference type="InterPro" id="IPR012934">
    <property type="entry name" value="Znf_AD"/>
</dbReference>
<evidence type="ECO:0000256" key="3">
    <source>
        <dbReference type="ARBA" id="ARBA00022737"/>
    </source>
</evidence>
<feature type="domain" description="C2H2-type" evidence="12">
    <location>
        <begin position="414"/>
        <end position="441"/>
    </location>
</feature>
<dbReference type="PROSITE" id="PS00028">
    <property type="entry name" value="ZINC_FINGER_C2H2_1"/>
    <property type="match status" value="10"/>
</dbReference>
<keyword evidence="2 10" id="KW-0479">Metal-binding</keyword>
<dbReference type="AlphaFoldDB" id="A0A1I8PQ74"/>
<evidence type="ECO:0000256" key="11">
    <source>
        <dbReference type="SAM" id="MobiDB-lite"/>
    </source>
</evidence>
<evidence type="ECO:0000259" key="12">
    <source>
        <dbReference type="PROSITE" id="PS50157"/>
    </source>
</evidence>
<dbReference type="Pfam" id="PF07776">
    <property type="entry name" value="zf-AD"/>
    <property type="match status" value="1"/>
</dbReference>
<sequence>MAAAVLDQDALQQELKKRKICRFCLCQTIPNLTNIYQRDTRIKTSAPLPIQIMAIASIEVFSNDGMPCFVCSDCTAIFEFSYQFKQMCKKADNLLRQYPLTGKWPQQLPQPILGTPTQQTLSPMGINKQRAQTTQIRIQSANKQIVLQESPAQIRKILNAAPVPDPEPPQPARPKSEIFDDDLATSFLAKLENNDEISIDDIQQLVGSEDADEMDYADPIQKPTTVVETSLKNKPKKLLNKASVRILNKDAGLDQEPRLSLPKIKKDQDGKMEIVAEILNVDEPYENESDPKNAEVIETNVYPCPHCERSFPLLQLRDIHIKNHTRDRKFDCEECDKSFFSKYDLQRHSFTHNGEKPFKCSACDKAFSRSSLLQRHEKSHTDIPKFICVTCERPFISKEAMEKHAERHKINRPFQCKLCNKVFAFKQGLERHEVIHSRQQPYPCQYCNQSFSTTTKLARHLTAHAGQRPYPCKFCKKSYLLSHHLTRHLRSHRNLLDTSTVVSFMCSRCGSNFDTRDQLIAHSTTHATKDNLSCPLCKESFDNIEMLTAHIGSHSEGEAYACEFCDLIFMTPEKLLIHTDAEHAQEMEAYHEDDRVQADLKTQNQEGAINSSNISDETFQTTVDEILLDESSEYAEKPESQIIIKTEKMSPQIINQIVIQSVAENTKGADETEDNNSLLVPLKQRKIQTNTSRTESQPMAQKSTQPSPQLRRKIPLNQPTIEKSLPSIADSLLKMPKGVTVKKTVIKKTAPNNTPMKMQTLNKFLNKLEVSNKSQGNVDRLTSNNSSSVVKMKIGDKNVKVQKMRVTKAQAEAMAKEGKIKIKDGQMILNRSVL</sequence>
<evidence type="ECO:0000256" key="4">
    <source>
        <dbReference type="ARBA" id="ARBA00022771"/>
    </source>
</evidence>
<dbReference type="PROSITE" id="PS51915">
    <property type="entry name" value="ZAD"/>
    <property type="match status" value="1"/>
</dbReference>
<feature type="compositionally biased region" description="Polar residues" evidence="11">
    <location>
        <begin position="687"/>
        <end position="708"/>
    </location>
</feature>
<dbReference type="Gene3D" id="3.30.160.60">
    <property type="entry name" value="Classic Zinc Finger"/>
    <property type="match status" value="6"/>
</dbReference>